<name>A0A6A6JDS9_WESOR</name>
<evidence type="ECO:0000256" key="1">
    <source>
        <dbReference type="SAM" id="SignalP"/>
    </source>
</evidence>
<keyword evidence="1" id="KW-0732">Signal</keyword>
<evidence type="ECO:0000313" key="2">
    <source>
        <dbReference type="EMBL" id="KAF2274437.1"/>
    </source>
</evidence>
<gene>
    <name evidence="2" type="ORF">EI97DRAFT_435269</name>
</gene>
<proteinExistence type="predicted"/>
<protein>
    <submittedName>
        <fullName evidence="2">Uncharacterized protein</fullName>
    </submittedName>
</protein>
<dbReference type="OrthoDB" id="10010954at2759"/>
<dbReference type="RefSeq" id="XP_033651976.1">
    <property type="nucleotide sequence ID" value="XM_033798819.1"/>
</dbReference>
<dbReference type="EMBL" id="ML986503">
    <property type="protein sequence ID" value="KAF2274437.1"/>
    <property type="molecule type" value="Genomic_DNA"/>
</dbReference>
<evidence type="ECO:0000313" key="3">
    <source>
        <dbReference type="Proteomes" id="UP000800097"/>
    </source>
</evidence>
<dbReference type="AlphaFoldDB" id="A0A6A6JDS9"/>
<accession>A0A6A6JDS9</accession>
<dbReference type="GeneID" id="54551994"/>
<feature type="chain" id="PRO_5025372301" evidence="1">
    <location>
        <begin position="16"/>
        <end position="289"/>
    </location>
</feature>
<organism evidence="2 3">
    <name type="scientific">Westerdykella ornata</name>
    <dbReference type="NCBI Taxonomy" id="318751"/>
    <lineage>
        <taxon>Eukaryota</taxon>
        <taxon>Fungi</taxon>
        <taxon>Dikarya</taxon>
        <taxon>Ascomycota</taxon>
        <taxon>Pezizomycotina</taxon>
        <taxon>Dothideomycetes</taxon>
        <taxon>Pleosporomycetidae</taxon>
        <taxon>Pleosporales</taxon>
        <taxon>Sporormiaceae</taxon>
        <taxon>Westerdykella</taxon>
    </lineage>
</organism>
<feature type="signal peptide" evidence="1">
    <location>
        <begin position="1"/>
        <end position="15"/>
    </location>
</feature>
<keyword evidence="3" id="KW-1185">Reference proteome</keyword>
<dbReference type="Proteomes" id="UP000800097">
    <property type="component" value="Unassembled WGS sequence"/>
</dbReference>
<reference evidence="2" key="1">
    <citation type="journal article" date="2020" name="Stud. Mycol.">
        <title>101 Dothideomycetes genomes: a test case for predicting lifestyles and emergence of pathogens.</title>
        <authorList>
            <person name="Haridas S."/>
            <person name="Albert R."/>
            <person name="Binder M."/>
            <person name="Bloem J."/>
            <person name="Labutti K."/>
            <person name="Salamov A."/>
            <person name="Andreopoulos B."/>
            <person name="Baker S."/>
            <person name="Barry K."/>
            <person name="Bills G."/>
            <person name="Bluhm B."/>
            <person name="Cannon C."/>
            <person name="Castanera R."/>
            <person name="Culley D."/>
            <person name="Daum C."/>
            <person name="Ezra D."/>
            <person name="Gonzalez J."/>
            <person name="Henrissat B."/>
            <person name="Kuo A."/>
            <person name="Liang C."/>
            <person name="Lipzen A."/>
            <person name="Lutzoni F."/>
            <person name="Magnuson J."/>
            <person name="Mondo S."/>
            <person name="Nolan M."/>
            <person name="Ohm R."/>
            <person name="Pangilinan J."/>
            <person name="Park H.-J."/>
            <person name="Ramirez L."/>
            <person name="Alfaro M."/>
            <person name="Sun H."/>
            <person name="Tritt A."/>
            <person name="Yoshinaga Y."/>
            <person name="Zwiers L.-H."/>
            <person name="Turgeon B."/>
            <person name="Goodwin S."/>
            <person name="Spatafora J."/>
            <person name="Crous P."/>
            <person name="Grigoriev I."/>
        </authorList>
    </citation>
    <scope>NUCLEOTIDE SEQUENCE</scope>
    <source>
        <strain evidence="2">CBS 379.55</strain>
    </source>
</reference>
<sequence>MFHILLLCVLAAAQSVSPPPPPPSGPNLGYRKLWDLQNMFWTRFKYPNNVAEAMSLNSTIFSENVQGRVSDTRNFEGRELNTEYIFGLFIPSESVSVIGRPGDYEILQFAANQNIAAATTRVQFTFPSFKNLSFPVVIDTWLTWNENDEITQYDVVFRWFGYLLQTLLAAGGDGTPEENAHHAAQAIATSICKKHEKFCTGTNKQYDSFDQCFKFLTQDIRVGQSFELGMDTLLCRNVHEVMVAFRPEVHCSHIGPTGGGMCDDTISYQTKASEEYFTNSAWIPSANDL</sequence>